<feature type="transmembrane region" description="Helical" evidence="7">
    <location>
        <begin position="197"/>
        <end position="217"/>
    </location>
</feature>
<keyword evidence="10" id="KW-1185">Reference proteome</keyword>
<feature type="transmembrane region" description="Helical" evidence="7">
    <location>
        <begin position="229"/>
        <end position="250"/>
    </location>
</feature>
<keyword evidence="3 7" id="KW-0812">Transmembrane</keyword>
<evidence type="ECO:0000256" key="4">
    <source>
        <dbReference type="ARBA" id="ARBA00022989"/>
    </source>
</evidence>
<feature type="transmembrane region" description="Helical" evidence="7">
    <location>
        <begin position="107"/>
        <end position="125"/>
    </location>
</feature>
<dbReference type="Pfam" id="PF00892">
    <property type="entry name" value="EamA"/>
    <property type="match status" value="2"/>
</dbReference>
<feature type="domain" description="EamA" evidence="8">
    <location>
        <begin position="167"/>
        <end position="303"/>
    </location>
</feature>
<dbReference type="InterPro" id="IPR000620">
    <property type="entry name" value="EamA_dom"/>
</dbReference>
<dbReference type="InterPro" id="IPR037185">
    <property type="entry name" value="EmrE-like"/>
</dbReference>
<evidence type="ECO:0000256" key="7">
    <source>
        <dbReference type="SAM" id="Phobius"/>
    </source>
</evidence>
<feature type="transmembrane region" description="Helical" evidence="7">
    <location>
        <begin position="168"/>
        <end position="185"/>
    </location>
</feature>
<evidence type="ECO:0000256" key="5">
    <source>
        <dbReference type="ARBA" id="ARBA00023136"/>
    </source>
</evidence>
<evidence type="ECO:0000259" key="8">
    <source>
        <dbReference type="Pfam" id="PF00892"/>
    </source>
</evidence>
<accession>A0A5J6F2R9</accession>
<dbReference type="PANTHER" id="PTHR32322">
    <property type="entry name" value="INNER MEMBRANE TRANSPORTER"/>
    <property type="match status" value="1"/>
</dbReference>
<feature type="transmembrane region" description="Helical" evidence="7">
    <location>
        <begin position="137"/>
        <end position="156"/>
    </location>
</feature>
<dbReference type="Proteomes" id="UP000326178">
    <property type="component" value="Chromosome"/>
</dbReference>
<feature type="compositionally biased region" description="Basic and acidic residues" evidence="6">
    <location>
        <begin position="336"/>
        <end position="348"/>
    </location>
</feature>
<dbReference type="InterPro" id="IPR050638">
    <property type="entry name" value="AA-Vitamin_Transporters"/>
</dbReference>
<organism evidence="9 10">
    <name type="scientific">Streptomyces nitrosporeus</name>
    <dbReference type="NCBI Taxonomy" id="28894"/>
    <lineage>
        <taxon>Bacteria</taxon>
        <taxon>Bacillati</taxon>
        <taxon>Actinomycetota</taxon>
        <taxon>Actinomycetes</taxon>
        <taxon>Kitasatosporales</taxon>
        <taxon>Streptomycetaceae</taxon>
        <taxon>Streptomyces</taxon>
    </lineage>
</organism>
<sequence>MQSSSALPVRRGALHVAIAATAWGTGGAVAAVLYDVGGIGPVSVSFWRFLAGLGLLLAAHLVRRARRPGTALSLRAAFAANPRRALITGLGLAVYQTAYFASVQQAGLTVATVVTLGAGPLLVTAGARLTLGERAGAAGIAAVASGVAGLVLLTGGADGSTGPAPAPGIGYALLSAAGYAGVTLLGRLSGRDNADGVFESTVTGFAVGTVCLLPTALLEGLLPDMGRPAWTLGLVLYLGAVPTALAYTLFFAGLGAVRATTASVVALVEPVTAAAIGVLVLGEQLNAAVLTGTALLMSAVVFLAATEGPGRAAARRTPGRCRPGAGGRRAPGVAAADRRRPGAVRDRR</sequence>
<dbReference type="GO" id="GO:0016020">
    <property type="term" value="C:membrane"/>
    <property type="evidence" value="ECO:0007669"/>
    <property type="project" value="UniProtKB-SubCell"/>
</dbReference>
<evidence type="ECO:0000256" key="3">
    <source>
        <dbReference type="ARBA" id="ARBA00022692"/>
    </source>
</evidence>
<dbReference type="OrthoDB" id="3821087at2"/>
<keyword evidence="4 7" id="KW-1133">Transmembrane helix</keyword>
<evidence type="ECO:0000256" key="1">
    <source>
        <dbReference type="ARBA" id="ARBA00004141"/>
    </source>
</evidence>
<reference evidence="9 10" key="1">
    <citation type="submission" date="2017-09" db="EMBL/GenBank/DDBJ databases">
        <authorList>
            <person name="Lee N."/>
            <person name="Cho B.-K."/>
        </authorList>
    </citation>
    <scope>NUCLEOTIDE SEQUENCE [LARGE SCALE GENOMIC DNA]</scope>
    <source>
        <strain evidence="9 10">ATCC 12769</strain>
    </source>
</reference>
<feature type="transmembrane region" description="Helical" evidence="7">
    <location>
        <begin position="46"/>
        <end position="63"/>
    </location>
</feature>
<comment type="subcellular location">
    <subcellularLocation>
        <location evidence="1">Membrane</location>
        <topology evidence="1">Multi-pass membrane protein</topology>
    </subcellularLocation>
</comment>
<proteinExistence type="inferred from homology"/>
<name>A0A5J6F2R9_9ACTN</name>
<protein>
    <submittedName>
        <fullName evidence="9">EamA/RhaT family transporter</fullName>
    </submittedName>
</protein>
<feature type="region of interest" description="Disordered" evidence="6">
    <location>
        <begin position="312"/>
        <end position="348"/>
    </location>
</feature>
<dbReference type="SUPFAM" id="SSF103481">
    <property type="entry name" value="Multidrug resistance efflux transporter EmrE"/>
    <property type="match status" value="2"/>
</dbReference>
<gene>
    <name evidence="9" type="ORF">CP967_00095</name>
</gene>
<feature type="transmembrane region" description="Helical" evidence="7">
    <location>
        <begin position="12"/>
        <end position="34"/>
    </location>
</feature>
<dbReference type="PANTHER" id="PTHR32322:SF2">
    <property type="entry name" value="EAMA DOMAIN-CONTAINING PROTEIN"/>
    <property type="match status" value="1"/>
</dbReference>
<feature type="transmembrane region" description="Helical" evidence="7">
    <location>
        <begin position="287"/>
        <end position="306"/>
    </location>
</feature>
<evidence type="ECO:0000313" key="10">
    <source>
        <dbReference type="Proteomes" id="UP000326178"/>
    </source>
</evidence>
<evidence type="ECO:0000256" key="6">
    <source>
        <dbReference type="SAM" id="MobiDB-lite"/>
    </source>
</evidence>
<feature type="transmembrane region" description="Helical" evidence="7">
    <location>
        <begin position="262"/>
        <end position="281"/>
    </location>
</feature>
<dbReference type="RefSeq" id="WP_150485939.1">
    <property type="nucleotide sequence ID" value="NZ_BMUV01000049.1"/>
</dbReference>
<feature type="transmembrane region" description="Helical" evidence="7">
    <location>
        <begin position="84"/>
        <end position="101"/>
    </location>
</feature>
<dbReference type="AlphaFoldDB" id="A0A5J6F2R9"/>
<keyword evidence="5 7" id="KW-0472">Membrane</keyword>
<evidence type="ECO:0000313" key="9">
    <source>
        <dbReference type="EMBL" id="QEU70579.1"/>
    </source>
</evidence>
<dbReference type="KEGG" id="snk:CP967_00095"/>
<comment type="similarity">
    <text evidence="2">Belongs to the EamA transporter family.</text>
</comment>
<feature type="domain" description="EamA" evidence="8">
    <location>
        <begin position="11"/>
        <end position="154"/>
    </location>
</feature>
<evidence type="ECO:0000256" key="2">
    <source>
        <dbReference type="ARBA" id="ARBA00007362"/>
    </source>
</evidence>
<dbReference type="EMBL" id="CP023702">
    <property type="protein sequence ID" value="QEU70579.1"/>
    <property type="molecule type" value="Genomic_DNA"/>
</dbReference>